<gene>
    <name evidence="5" type="ORF">ACFFGS_08660</name>
</gene>
<feature type="chain" id="PRO_5045965851" evidence="2">
    <location>
        <begin position="28"/>
        <end position="350"/>
    </location>
</feature>
<organism evidence="5 6">
    <name type="scientific">Lactiplantibacillus plajomi</name>
    <dbReference type="NCBI Taxonomy" id="1457217"/>
    <lineage>
        <taxon>Bacteria</taxon>
        <taxon>Bacillati</taxon>
        <taxon>Bacillota</taxon>
        <taxon>Bacilli</taxon>
        <taxon>Lactobacillales</taxon>
        <taxon>Lactobacillaceae</taxon>
        <taxon>Lactiplantibacillus</taxon>
    </lineage>
</organism>
<keyword evidence="1" id="KW-0472">Membrane</keyword>
<feature type="domain" description="WxL Interacting Protein host binding" evidence="4">
    <location>
        <begin position="172"/>
        <end position="305"/>
    </location>
</feature>
<dbReference type="RefSeq" id="WP_137645187.1">
    <property type="nucleotide sequence ID" value="NZ_BAABRM010000014.1"/>
</dbReference>
<protein>
    <submittedName>
        <fullName evidence="5">DUF916 and DUF3324 domain-containing protein</fullName>
    </submittedName>
</protein>
<evidence type="ECO:0000259" key="3">
    <source>
        <dbReference type="Pfam" id="PF06030"/>
    </source>
</evidence>
<proteinExistence type="predicted"/>
<feature type="domain" description="WxL Interacting Protein peptidoglycan binding" evidence="3">
    <location>
        <begin position="39"/>
        <end position="159"/>
    </location>
</feature>
<evidence type="ECO:0000256" key="1">
    <source>
        <dbReference type="SAM" id="Phobius"/>
    </source>
</evidence>
<name>A0ABV6K401_9LACO</name>
<reference evidence="5 6" key="1">
    <citation type="submission" date="2024-09" db="EMBL/GenBank/DDBJ databases">
        <authorList>
            <person name="Sun Q."/>
            <person name="Mori K."/>
        </authorList>
    </citation>
    <scope>NUCLEOTIDE SEQUENCE [LARGE SCALE GENOMIC DNA]</scope>
    <source>
        <strain evidence="5 6">TBRC 4575</strain>
    </source>
</reference>
<keyword evidence="1" id="KW-1133">Transmembrane helix</keyword>
<dbReference type="InterPro" id="IPR010317">
    <property type="entry name" value="WxLIP_PGBD"/>
</dbReference>
<dbReference type="Pfam" id="PF11797">
    <property type="entry name" value="WxLIP_HBD"/>
    <property type="match status" value="1"/>
</dbReference>
<dbReference type="EMBL" id="JBHLUK010000068">
    <property type="protein sequence ID" value="MFC0424187.1"/>
    <property type="molecule type" value="Genomic_DNA"/>
</dbReference>
<dbReference type="Proteomes" id="UP001589855">
    <property type="component" value="Unassembled WGS sequence"/>
</dbReference>
<sequence length="350" mass="38879">MQIQMKRWFVVALGVALGIGWGTRAQAAKQTTNQNAIGFSVAATIPRNQLDQKQSYFDLKMKTGQTQTLKTTIYNSTNRDIEVATAIHTAYTNTNGIIEYVQPAKTFDASLKVKMSDVTKVNGPAKVTVPAKGLKVVTAKVTMPAKPFHGVVLGGWYFKRVDQKVTGAVKGTTNISNQYSYVIGLKYTSGKVPAPVLKLDKVKAGLANSHRGIIPYLRNTSAVIIPKLKLSTTISKADGTTVKKATKENVQLAPNSTFKYPLLLGDQELKAGRYHLHMVAKNQDHRWVFDRDFTISKQDAKHYNQKSVDNRGISVIWFIVLGALAMLVIGLLLIWLFFLIRKRKQRKTDD</sequence>
<keyword evidence="2" id="KW-0732">Signal</keyword>
<keyword evidence="1" id="KW-0812">Transmembrane</keyword>
<keyword evidence="6" id="KW-1185">Reference proteome</keyword>
<dbReference type="Pfam" id="PF06030">
    <property type="entry name" value="WxLIP_PGBD"/>
    <property type="match status" value="1"/>
</dbReference>
<feature type="signal peptide" evidence="2">
    <location>
        <begin position="1"/>
        <end position="27"/>
    </location>
</feature>
<evidence type="ECO:0000313" key="5">
    <source>
        <dbReference type="EMBL" id="MFC0424187.1"/>
    </source>
</evidence>
<feature type="transmembrane region" description="Helical" evidence="1">
    <location>
        <begin position="315"/>
        <end position="340"/>
    </location>
</feature>
<evidence type="ECO:0000313" key="6">
    <source>
        <dbReference type="Proteomes" id="UP001589855"/>
    </source>
</evidence>
<evidence type="ECO:0000259" key="4">
    <source>
        <dbReference type="Pfam" id="PF11797"/>
    </source>
</evidence>
<accession>A0ABV6K401</accession>
<evidence type="ECO:0000256" key="2">
    <source>
        <dbReference type="SAM" id="SignalP"/>
    </source>
</evidence>
<dbReference type="InterPro" id="IPR021759">
    <property type="entry name" value="WxLIP_HBD"/>
</dbReference>
<comment type="caution">
    <text evidence="5">The sequence shown here is derived from an EMBL/GenBank/DDBJ whole genome shotgun (WGS) entry which is preliminary data.</text>
</comment>